<feature type="region of interest" description="Disordered" evidence="3">
    <location>
        <begin position="73"/>
        <end position="96"/>
    </location>
</feature>
<accession>A0A511D1U2</accession>
<sequence>MFPDRGSTCAAIGQMGTVGLRELRQQASGLVRRGEDGEEITITVAGRPSARLVPIAPARWRRWDDVQELFRGPADTTWEQDRERIDHAVRDPWAQR</sequence>
<comment type="similarity">
    <text evidence="1 2">Belongs to the phD/YefM antitoxin family.</text>
</comment>
<evidence type="ECO:0000256" key="1">
    <source>
        <dbReference type="ARBA" id="ARBA00009981"/>
    </source>
</evidence>
<dbReference type="InterPro" id="IPR036165">
    <property type="entry name" value="YefM-like_sf"/>
</dbReference>
<keyword evidence="5" id="KW-1185">Reference proteome</keyword>
<dbReference type="InterPro" id="IPR006442">
    <property type="entry name" value="Antitoxin_Phd/YefM"/>
</dbReference>
<organism evidence="4 5">
    <name type="scientific">Pseudonocardia asaccharolytica DSM 44247 = NBRC 16224</name>
    <dbReference type="NCBI Taxonomy" id="1123024"/>
    <lineage>
        <taxon>Bacteria</taxon>
        <taxon>Bacillati</taxon>
        <taxon>Actinomycetota</taxon>
        <taxon>Actinomycetes</taxon>
        <taxon>Pseudonocardiales</taxon>
        <taxon>Pseudonocardiaceae</taxon>
        <taxon>Pseudonocardia</taxon>
    </lineage>
</organism>
<protein>
    <recommendedName>
        <fullName evidence="2">Antitoxin</fullName>
    </recommendedName>
</protein>
<gene>
    <name evidence="4" type="ORF">PA7_07050</name>
</gene>
<comment type="caution">
    <text evidence="4">The sequence shown here is derived from an EMBL/GenBank/DDBJ whole genome shotgun (WGS) entry which is preliminary data.</text>
</comment>
<dbReference type="AlphaFoldDB" id="A0A511D1U2"/>
<evidence type="ECO:0000256" key="2">
    <source>
        <dbReference type="RuleBase" id="RU362080"/>
    </source>
</evidence>
<dbReference type="Gene3D" id="3.40.1620.10">
    <property type="entry name" value="YefM-like domain"/>
    <property type="match status" value="1"/>
</dbReference>
<dbReference type="NCBIfam" id="TIGR01552">
    <property type="entry name" value="phd_fam"/>
    <property type="match status" value="1"/>
</dbReference>
<dbReference type="Proteomes" id="UP000321328">
    <property type="component" value="Unassembled WGS sequence"/>
</dbReference>
<feature type="compositionally biased region" description="Basic and acidic residues" evidence="3">
    <location>
        <begin position="79"/>
        <end position="90"/>
    </location>
</feature>
<proteinExistence type="inferred from homology"/>
<dbReference type="SUPFAM" id="SSF143120">
    <property type="entry name" value="YefM-like"/>
    <property type="match status" value="1"/>
</dbReference>
<evidence type="ECO:0000313" key="4">
    <source>
        <dbReference type="EMBL" id="GEL16868.1"/>
    </source>
</evidence>
<name>A0A511D1U2_9PSEU</name>
<evidence type="ECO:0000313" key="5">
    <source>
        <dbReference type="Proteomes" id="UP000321328"/>
    </source>
</evidence>
<dbReference type="Pfam" id="PF02604">
    <property type="entry name" value="PhdYeFM_antitox"/>
    <property type="match status" value="1"/>
</dbReference>
<reference evidence="4 5" key="1">
    <citation type="submission" date="2019-07" db="EMBL/GenBank/DDBJ databases">
        <title>Whole genome shotgun sequence of Pseudonocardia asaccharolytica NBRC 16224.</title>
        <authorList>
            <person name="Hosoyama A."/>
            <person name="Uohara A."/>
            <person name="Ohji S."/>
            <person name="Ichikawa N."/>
        </authorList>
    </citation>
    <scope>NUCLEOTIDE SEQUENCE [LARGE SCALE GENOMIC DNA]</scope>
    <source>
        <strain evidence="4 5">NBRC 16224</strain>
    </source>
</reference>
<dbReference type="STRING" id="1123024.GCA_000423625_02282"/>
<evidence type="ECO:0000256" key="3">
    <source>
        <dbReference type="SAM" id="MobiDB-lite"/>
    </source>
</evidence>
<comment type="function">
    <text evidence="2">Antitoxin component of a type II toxin-antitoxin (TA) system.</text>
</comment>
<dbReference type="EMBL" id="BJVI01000004">
    <property type="protein sequence ID" value="GEL16868.1"/>
    <property type="molecule type" value="Genomic_DNA"/>
</dbReference>